<accession>A0A6J4QJ40</accession>
<organism evidence="1">
    <name type="scientific">uncultured Phycisphaerae bacterium</name>
    <dbReference type="NCBI Taxonomy" id="904963"/>
    <lineage>
        <taxon>Bacteria</taxon>
        <taxon>Pseudomonadati</taxon>
        <taxon>Planctomycetota</taxon>
        <taxon>Phycisphaerae</taxon>
        <taxon>environmental samples</taxon>
    </lineage>
</organism>
<sequence>MTAPDRFIRVLHLLGREPDHQTDRAVQALSRGGVPGAVPGQHRIGRGGRWRHLPAAVWGLRSA</sequence>
<evidence type="ECO:0000313" key="1">
    <source>
        <dbReference type="EMBL" id="CAA9438897.1"/>
    </source>
</evidence>
<gene>
    <name evidence="1" type="ORF">AVDCRST_MAG64-4006</name>
</gene>
<dbReference type="AlphaFoldDB" id="A0A6J4QJ40"/>
<reference evidence="1" key="1">
    <citation type="submission" date="2020-02" db="EMBL/GenBank/DDBJ databases">
        <authorList>
            <person name="Meier V. D."/>
        </authorList>
    </citation>
    <scope>NUCLEOTIDE SEQUENCE</scope>
    <source>
        <strain evidence="1">AVDCRST_MAG64</strain>
    </source>
</reference>
<dbReference type="EMBL" id="CADCUQ010000926">
    <property type="protein sequence ID" value="CAA9438897.1"/>
    <property type="molecule type" value="Genomic_DNA"/>
</dbReference>
<name>A0A6J4QJ40_9BACT</name>
<proteinExistence type="predicted"/>
<feature type="non-terminal residue" evidence="1">
    <location>
        <position position="63"/>
    </location>
</feature>
<protein>
    <submittedName>
        <fullName evidence="1">Uncharacterized protein</fullName>
    </submittedName>
</protein>